<evidence type="ECO:0000256" key="1">
    <source>
        <dbReference type="SAM" id="Phobius"/>
    </source>
</evidence>
<dbReference type="Pfam" id="PF00534">
    <property type="entry name" value="Glycos_transf_1"/>
    <property type="match status" value="1"/>
</dbReference>
<feature type="transmembrane region" description="Helical" evidence="1">
    <location>
        <begin position="48"/>
        <end position="65"/>
    </location>
</feature>
<sequence>MKVAMIGPDVGAKGGVASVIQNFKEHFDESTIQISYYTTWKDGNKVDHYLRSVFVILIFPIFLFYKKISLVHLHVAQKGSFYRKSILLLIATVFKLPTIFHMHASQFDEFYASQNKVKKKYISWVFQRATKVVALSEEWQKYYQSIGVSHCEVIENSVLISKKNDYSLHAKKIVSFGRLGQRKGTYDILTAAKEIEKDYPEYQFILYGDGDIEQVKKQIEAQNIVNVKVGGWIKEQEKIRVLKETCLHLLPSYQEGMPMAILETMANGIPNISSTVGGIPQVIKDHSNGLLVRPGDTKGLIHALKVFLSQSEFRREVSEASYQTIYTRFSLNNYHEKWIILYKTTT</sequence>
<reference evidence="4" key="1">
    <citation type="submission" date="2023-08" db="EMBL/GenBank/DDBJ databases">
        <title>Genomic characterization of piscicolin 126 produced by Carnobacterium maltaromaticum CM22 strain isolated from salmon (Salmo salar).</title>
        <authorList>
            <person name="Gonzalez-Gragera E."/>
            <person name="Garcia-Lopez J.D."/>
            <person name="Teso-Perez C."/>
            <person name="Gimenez-Hernandez I."/>
            <person name="Peralta-Sanchez J.M."/>
            <person name="Valdivia E."/>
            <person name="Montalban-Lopez M."/>
            <person name="Martin-Platero A.M."/>
            <person name="Banos A."/>
            <person name="Martinez-Bueno M."/>
        </authorList>
    </citation>
    <scope>NUCLEOTIDE SEQUENCE</scope>
    <source>
        <strain evidence="4">CM22</strain>
    </source>
</reference>
<name>A0AAW9K3E2_CARML</name>
<protein>
    <submittedName>
        <fullName evidence="4">Glycosyltransferase family 4 protein</fullName>
        <ecNumber evidence="4">2.4.-.-</ecNumber>
    </submittedName>
</protein>
<dbReference type="InterPro" id="IPR028098">
    <property type="entry name" value="Glyco_trans_4-like_N"/>
</dbReference>
<keyword evidence="4" id="KW-0808">Transferase</keyword>
<dbReference type="RefSeq" id="WP_322809134.1">
    <property type="nucleotide sequence ID" value="NZ_JAVBVO010000003.1"/>
</dbReference>
<evidence type="ECO:0000313" key="4">
    <source>
        <dbReference type="EMBL" id="MDZ5759256.1"/>
    </source>
</evidence>
<dbReference type="EMBL" id="JAVBVO010000003">
    <property type="protein sequence ID" value="MDZ5759256.1"/>
    <property type="molecule type" value="Genomic_DNA"/>
</dbReference>
<dbReference type="GO" id="GO:0016757">
    <property type="term" value="F:glycosyltransferase activity"/>
    <property type="evidence" value="ECO:0007669"/>
    <property type="project" value="UniProtKB-KW"/>
</dbReference>
<gene>
    <name evidence="4" type="ORF">RAK27_11345</name>
</gene>
<dbReference type="PANTHER" id="PTHR12526">
    <property type="entry name" value="GLYCOSYLTRANSFERASE"/>
    <property type="match status" value="1"/>
</dbReference>
<proteinExistence type="predicted"/>
<dbReference type="EC" id="2.4.-.-" evidence="4"/>
<dbReference type="AlphaFoldDB" id="A0AAW9K3E2"/>
<evidence type="ECO:0000259" key="3">
    <source>
        <dbReference type="Pfam" id="PF13439"/>
    </source>
</evidence>
<dbReference type="SUPFAM" id="SSF53756">
    <property type="entry name" value="UDP-Glycosyltransferase/glycogen phosphorylase"/>
    <property type="match status" value="1"/>
</dbReference>
<feature type="domain" description="Glycosyl transferase family 1" evidence="2">
    <location>
        <begin position="168"/>
        <end position="323"/>
    </location>
</feature>
<dbReference type="CDD" id="cd03801">
    <property type="entry name" value="GT4_PimA-like"/>
    <property type="match status" value="1"/>
</dbReference>
<accession>A0AAW9K3E2</accession>
<comment type="caution">
    <text evidence="4">The sequence shown here is derived from an EMBL/GenBank/DDBJ whole genome shotgun (WGS) entry which is preliminary data.</text>
</comment>
<dbReference type="Gene3D" id="3.40.50.2000">
    <property type="entry name" value="Glycogen Phosphorylase B"/>
    <property type="match status" value="2"/>
</dbReference>
<evidence type="ECO:0000259" key="2">
    <source>
        <dbReference type="Pfam" id="PF00534"/>
    </source>
</evidence>
<evidence type="ECO:0000313" key="5">
    <source>
        <dbReference type="Proteomes" id="UP001290462"/>
    </source>
</evidence>
<keyword evidence="4" id="KW-0328">Glycosyltransferase</keyword>
<feature type="transmembrane region" description="Helical" evidence="1">
    <location>
        <begin position="86"/>
        <end position="104"/>
    </location>
</feature>
<feature type="domain" description="Glycosyltransferase subfamily 4-like N-terminal" evidence="3">
    <location>
        <begin position="14"/>
        <end position="158"/>
    </location>
</feature>
<dbReference type="PANTHER" id="PTHR12526:SF630">
    <property type="entry name" value="GLYCOSYLTRANSFERASE"/>
    <property type="match status" value="1"/>
</dbReference>
<keyword evidence="1" id="KW-0472">Membrane</keyword>
<dbReference type="Pfam" id="PF13439">
    <property type="entry name" value="Glyco_transf_4"/>
    <property type="match status" value="1"/>
</dbReference>
<organism evidence="4 5">
    <name type="scientific">Carnobacterium maltaromaticum</name>
    <name type="common">Carnobacterium piscicola</name>
    <dbReference type="NCBI Taxonomy" id="2751"/>
    <lineage>
        <taxon>Bacteria</taxon>
        <taxon>Bacillati</taxon>
        <taxon>Bacillota</taxon>
        <taxon>Bacilli</taxon>
        <taxon>Lactobacillales</taxon>
        <taxon>Carnobacteriaceae</taxon>
        <taxon>Carnobacterium</taxon>
    </lineage>
</organism>
<keyword evidence="1" id="KW-0812">Transmembrane</keyword>
<dbReference type="InterPro" id="IPR001296">
    <property type="entry name" value="Glyco_trans_1"/>
</dbReference>
<keyword evidence="1" id="KW-1133">Transmembrane helix</keyword>
<dbReference type="Proteomes" id="UP001290462">
    <property type="component" value="Unassembled WGS sequence"/>
</dbReference>